<accession>A0ABQ8F7W9</accession>
<reference evidence="2 3" key="1">
    <citation type="submission" date="2021-02" db="EMBL/GenBank/DDBJ databases">
        <title>Variation within the Batrachochytrium salamandrivorans European outbreak.</title>
        <authorList>
            <person name="Kelly M."/>
            <person name="Pasmans F."/>
            <person name="Shea T.P."/>
            <person name="Munoz J.F."/>
            <person name="Carranza S."/>
            <person name="Cuomo C.A."/>
            <person name="Martel A."/>
        </authorList>
    </citation>
    <scope>NUCLEOTIDE SEQUENCE [LARGE SCALE GENOMIC DNA]</scope>
    <source>
        <strain evidence="2 3">AMFP18/2</strain>
    </source>
</reference>
<dbReference type="EMBL" id="JAFCIX010000389">
    <property type="protein sequence ID" value="KAH6592170.1"/>
    <property type="molecule type" value="Genomic_DNA"/>
</dbReference>
<organism evidence="2 3">
    <name type="scientific">Batrachochytrium salamandrivorans</name>
    <dbReference type="NCBI Taxonomy" id="1357716"/>
    <lineage>
        <taxon>Eukaryota</taxon>
        <taxon>Fungi</taxon>
        <taxon>Fungi incertae sedis</taxon>
        <taxon>Chytridiomycota</taxon>
        <taxon>Chytridiomycota incertae sedis</taxon>
        <taxon>Chytridiomycetes</taxon>
        <taxon>Rhizophydiales</taxon>
        <taxon>Rhizophydiales incertae sedis</taxon>
        <taxon>Batrachochytrium</taxon>
    </lineage>
</organism>
<gene>
    <name evidence="2" type="ORF">BASA50_008215</name>
</gene>
<keyword evidence="3" id="KW-1185">Reference proteome</keyword>
<evidence type="ECO:0000256" key="1">
    <source>
        <dbReference type="SAM" id="MobiDB-lite"/>
    </source>
</evidence>
<sequence>MNPSGALPAAVGVVATHFAEPLLVYKNAGSNIIPGGVAIKPDSAIELPDPRYIAGPSTSAATAFASAGAGAGAAAGAASGGESSGGSAVSGADADGRQLRHETSNTINNIIAAKRADMNSSQSSMSFFSQES</sequence>
<comment type="caution">
    <text evidence="2">The sequence shown here is derived from an EMBL/GenBank/DDBJ whole genome shotgun (WGS) entry which is preliminary data.</text>
</comment>
<feature type="region of interest" description="Disordered" evidence="1">
    <location>
        <begin position="73"/>
        <end position="106"/>
    </location>
</feature>
<dbReference type="Proteomes" id="UP001648503">
    <property type="component" value="Unassembled WGS sequence"/>
</dbReference>
<name>A0ABQ8F7W9_9FUNG</name>
<feature type="compositionally biased region" description="Gly residues" evidence="1">
    <location>
        <begin position="73"/>
        <end position="84"/>
    </location>
</feature>
<protein>
    <submittedName>
        <fullName evidence="2">Uncharacterized protein</fullName>
    </submittedName>
</protein>
<proteinExistence type="predicted"/>
<evidence type="ECO:0000313" key="2">
    <source>
        <dbReference type="EMBL" id="KAH6592170.1"/>
    </source>
</evidence>
<feature type="compositionally biased region" description="Basic and acidic residues" evidence="1">
    <location>
        <begin position="94"/>
        <end position="103"/>
    </location>
</feature>
<evidence type="ECO:0000313" key="3">
    <source>
        <dbReference type="Proteomes" id="UP001648503"/>
    </source>
</evidence>